<feature type="transmembrane region" description="Helical" evidence="2">
    <location>
        <begin position="304"/>
        <end position="324"/>
    </location>
</feature>
<keyword evidence="5" id="KW-1185">Reference proteome</keyword>
<feature type="compositionally biased region" description="Pro residues" evidence="1">
    <location>
        <begin position="202"/>
        <end position="232"/>
    </location>
</feature>
<evidence type="ECO:0000256" key="2">
    <source>
        <dbReference type="SAM" id="Phobius"/>
    </source>
</evidence>
<feature type="region of interest" description="Disordered" evidence="1">
    <location>
        <begin position="168"/>
        <end position="242"/>
    </location>
</feature>
<proteinExistence type="predicted"/>
<dbReference type="RefSeq" id="WP_394839887.1">
    <property type="nucleotide sequence ID" value="NZ_CP089929.1"/>
</dbReference>
<evidence type="ECO:0000256" key="3">
    <source>
        <dbReference type="SAM" id="SignalP"/>
    </source>
</evidence>
<feature type="chain" id="PRO_5046724440" evidence="3">
    <location>
        <begin position="25"/>
        <end position="354"/>
    </location>
</feature>
<dbReference type="EMBL" id="CP089983">
    <property type="protein sequence ID" value="WXB10210.1"/>
    <property type="molecule type" value="Genomic_DNA"/>
</dbReference>
<feature type="compositionally biased region" description="Polar residues" evidence="1">
    <location>
        <begin position="171"/>
        <end position="186"/>
    </location>
</feature>
<dbReference type="Proteomes" id="UP001374803">
    <property type="component" value="Chromosome"/>
</dbReference>
<reference evidence="4" key="1">
    <citation type="submission" date="2021-12" db="EMBL/GenBank/DDBJ databases">
        <title>Discovery of the Pendulisporaceae a myxobacterial family with distinct sporulation behavior and unique specialized metabolism.</title>
        <authorList>
            <person name="Garcia R."/>
            <person name="Popoff A."/>
            <person name="Bader C.D."/>
            <person name="Loehr J."/>
            <person name="Walesch S."/>
            <person name="Walt C."/>
            <person name="Boldt J."/>
            <person name="Bunk B."/>
            <person name="Haeckl F.J.F.P.J."/>
            <person name="Gunesch A.P."/>
            <person name="Birkelbach J."/>
            <person name="Nuebel U."/>
            <person name="Pietschmann T."/>
            <person name="Bach T."/>
            <person name="Mueller R."/>
        </authorList>
    </citation>
    <scope>NUCLEOTIDE SEQUENCE</scope>
    <source>
        <strain evidence="4">MSr11367</strain>
    </source>
</reference>
<keyword evidence="3" id="KW-0732">Signal</keyword>
<keyword evidence="2" id="KW-0812">Transmembrane</keyword>
<accession>A0ABZ2LIL4</accession>
<organism evidence="4 5">
    <name type="scientific">Pendulispora rubella</name>
    <dbReference type="NCBI Taxonomy" id="2741070"/>
    <lineage>
        <taxon>Bacteria</taxon>
        <taxon>Pseudomonadati</taxon>
        <taxon>Myxococcota</taxon>
        <taxon>Myxococcia</taxon>
        <taxon>Myxococcales</taxon>
        <taxon>Sorangiineae</taxon>
        <taxon>Pendulisporaceae</taxon>
        <taxon>Pendulispora</taxon>
    </lineage>
</organism>
<feature type="signal peptide" evidence="3">
    <location>
        <begin position="1"/>
        <end position="24"/>
    </location>
</feature>
<gene>
    <name evidence="4" type="ORF">LVJ94_23650</name>
</gene>
<keyword evidence="2" id="KW-1133">Transmembrane helix</keyword>
<protein>
    <submittedName>
        <fullName evidence="4">PEGA domain-containing protein</fullName>
    </submittedName>
</protein>
<sequence>MRTYVHFALAPLVAFSFIASPARAQQPDDPSAIAAARSLGVEGVKLADAGNCSEAVPKLERAEVLHHAPTTLGRLGECQIALGKLVLGSEILQRVVREQLPQSAPSAFVHAKHRAKRVLDEVLPRIAKLHLRVEAPPNVTPAAVRVALDGDALGAEWMDIDRPIDPGVHTLTATSEGHADASSTVTLGDGDRAEVTLTLTPEPEPAPEPPPPAAEPPPAPRAPEPVAKPQPHPAVATDAEPSSARHTAGLVLLGASGAAFVFGGVFGLMALDTKRQLDDACGPTKVCPANQQDDISALKTQSTLATVGFAAAGVSLAAGGVLLLTEPSASTSSASKRASGLCIGPTSVSWQGRF</sequence>
<keyword evidence="2" id="KW-0472">Membrane</keyword>
<evidence type="ECO:0000313" key="4">
    <source>
        <dbReference type="EMBL" id="WXB10210.1"/>
    </source>
</evidence>
<feature type="transmembrane region" description="Helical" evidence="2">
    <location>
        <begin position="250"/>
        <end position="271"/>
    </location>
</feature>
<evidence type="ECO:0000313" key="5">
    <source>
        <dbReference type="Proteomes" id="UP001374803"/>
    </source>
</evidence>
<name>A0ABZ2LIL4_9BACT</name>
<evidence type="ECO:0000256" key="1">
    <source>
        <dbReference type="SAM" id="MobiDB-lite"/>
    </source>
</evidence>